<dbReference type="NCBIfam" id="TIGR01907">
    <property type="entry name" value="casE_Cse3"/>
    <property type="match status" value="1"/>
</dbReference>
<dbReference type="CDD" id="cd09727">
    <property type="entry name" value="Cas6_I-E"/>
    <property type="match status" value="1"/>
</dbReference>
<protein>
    <submittedName>
        <fullName evidence="1">Type I-E CRISPR-associated protein Cas6/Cse3/CasE</fullName>
    </submittedName>
</protein>
<gene>
    <name evidence="1" type="ORF">GCM10011610_01060</name>
</gene>
<dbReference type="SUPFAM" id="SSF117987">
    <property type="entry name" value="CRISPR-associated protein"/>
    <property type="match status" value="2"/>
</dbReference>
<dbReference type="SMART" id="SM01101">
    <property type="entry name" value="CRISPR_assoc"/>
    <property type="match status" value="1"/>
</dbReference>
<dbReference type="InterPro" id="IPR010179">
    <property type="entry name" value="CRISPR-assoc_prot_Cse3"/>
</dbReference>
<keyword evidence="2" id="KW-1185">Reference proteome</keyword>
<proteinExistence type="predicted"/>
<dbReference type="RefSeq" id="WP_189022614.1">
    <property type="nucleotide sequence ID" value="NZ_BMNE01000001.1"/>
</dbReference>
<dbReference type="Gene3D" id="3.30.70.1210">
    <property type="entry name" value="Crispr-associated protein, domain 2"/>
    <property type="match status" value="1"/>
</dbReference>
<dbReference type="Proteomes" id="UP000658127">
    <property type="component" value="Unassembled WGS sequence"/>
</dbReference>
<reference evidence="2" key="1">
    <citation type="journal article" date="2019" name="Int. J. Syst. Evol. Microbiol.">
        <title>The Global Catalogue of Microorganisms (GCM) 10K type strain sequencing project: providing services to taxonomists for standard genome sequencing and annotation.</title>
        <authorList>
            <consortium name="The Broad Institute Genomics Platform"/>
            <consortium name="The Broad Institute Genome Sequencing Center for Infectious Disease"/>
            <person name="Wu L."/>
            <person name="Ma J."/>
        </authorList>
    </citation>
    <scope>NUCLEOTIDE SEQUENCE [LARGE SCALE GENOMIC DNA]</scope>
    <source>
        <strain evidence="2">CGMCC 4.7329</strain>
    </source>
</reference>
<dbReference type="Pfam" id="PF08798">
    <property type="entry name" value="CRISPR_assoc"/>
    <property type="match status" value="1"/>
</dbReference>
<dbReference type="EMBL" id="BMNE01000001">
    <property type="protein sequence ID" value="GGN66265.1"/>
    <property type="molecule type" value="Genomic_DNA"/>
</dbReference>
<organism evidence="1 2">
    <name type="scientific">Nocardia rhizosphaerihabitans</name>
    <dbReference type="NCBI Taxonomy" id="1691570"/>
    <lineage>
        <taxon>Bacteria</taxon>
        <taxon>Bacillati</taxon>
        <taxon>Actinomycetota</taxon>
        <taxon>Actinomycetes</taxon>
        <taxon>Mycobacteriales</taxon>
        <taxon>Nocardiaceae</taxon>
        <taxon>Nocardia</taxon>
    </lineage>
</organism>
<dbReference type="Gene3D" id="3.30.70.1200">
    <property type="entry name" value="Crispr-associated protein, domain 1"/>
    <property type="match status" value="1"/>
</dbReference>
<name>A0ABQ2K4E8_9NOCA</name>
<comment type="caution">
    <text evidence="1">The sequence shown here is derived from an EMBL/GenBank/DDBJ whole genome shotgun (WGS) entry which is preliminary data.</text>
</comment>
<evidence type="ECO:0000313" key="2">
    <source>
        <dbReference type="Proteomes" id="UP000658127"/>
    </source>
</evidence>
<evidence type="ECO:0000313" key="1">
    <source>
        <dbReference type="EMBL" id="GGN66265.1"/>
    </source>
</evidence>
<sequence>MYLSRIPLNPARKSTRLFLSSPQVTHAAVMTSFPPSETIDAVAPTGDGRVLWRIDLSENTIHLYVVSPTRPDFTHVVEQAGWPTTSTWATRDYRDLLDGLATGQQWHFRLTANPVRRAMDRQRNDPTERGRTTGLDSEGQLQWLQRKSADHGFELGQCVSGDSKEPDVVITDRRSVTFQRHSQRVSLSTATFEGTLQVTDPQALRGALVGGIGRAKGYGCGLLTLAPA</sequence>
<accession>A0ABQ2K4E8</accession>